<organism evidence="2 3">
    <name type="scientific">Stachybotrys elegans</name>
    <dbReference type="NCBI Taxonomy" id="80388"/>
    <lineage>
        <taxon>Eukaryota</taxon>
        <taxon>Fungi</taxon>
        <taxon>Dikarya</taxon>
        <taxon>Ascomycota</taxon>
        <taxon>Pezizomycotina</taxon>
        <taxon>Sordariomycetes</taxon>
        <taxon>Hypocreomycetidae</taxon>
        <taxon>Hypocreales</taxon>
        <taxon>Stachybotryaceae</taxon>
        <taxon>Stachybotrys</taxon>
    </lineage>
</organism>
<keyword evidence="3" id="KW-1185">Reference proteome</keyword>
<gene>
    <name evidence="2" type="ORF">B0I35DRAFT_459494</name>
</gene>
<proteinExistence type="predicted"/>
<comment type="caution">
    <text evidence="2">The sequence shown here is derived from an EMBL/GenBank/DDBJ whole genome shotgun (WGS) entry which is preliminary data.</text>
</comment>
<dbReference type="OrthoDB" id="5416097at2759"/>
<protein>
    <recommendedName>
        <fullName evidence="1">HNH nuclease domain-containing protein</fullName>
    </recommendedName>
</protein>
<name>A0A8K0SPM7_9HYPO</name>
<reference evidence="2" key="1">
    <citation type="journal article" date="2021" name="Nat. Commun.">
        <title>Genetic determinants of endophytism in the Arabidopsis root mycobiome.</title>
        <authorList>
            <person name="Mesny F."/>
            <person name="Miyauchi S."/>
            <person name="Thiergart T."/>
            <person name="Pickel B."/>
            <person name="Atanasova L."/>
            <person name="Karlsson M."/>
            <person name="Huettel B."/>
            <person name="Barry K.W."/>
            <person name="Haridas S."/>
            <person name="Chen C."/>
            <person name="Bauer D."/>
            <person name="Andreopoulos W."/>
            <person name="Pangilinan J."/>
            <person name="LaButti K."/>
            <person name="Riley R."/>
            <person name="Lipzen A."/>
            <person name="Clum A."/>
            <person name="Drula E."/>
            <person name="Henrissat B."/>
            <person name="Kohler A."/>
            <person name="Grigoriev I.V."/>
            <person name="Martin F.M."/>
            <person name="Hacquard S."/>
        </authorList>
    </citation>
    <scope>NUCLEOTIDE SEQUENCE</scope>
    <source>
        <strain evidence="2">MPI-CAGE-CH-0235</strain>
    </source>
</reference>
<evidence type="ECO:0000259" key="1">
    <source>
        <dbReference type="Pfam" id="PF13391"/>
    </source>
</evidence>
<evidence type="ECO:0000313" key="2">
    <source>
        <dbReference type="EMBL" id="KAH7320742.1"/>
    </source>
</evidence>
<feature type="domain" description="HNH nuclease" evidence="1">
    <location>
        <begin position="208"/>
        <end position="283"/>
    </location>
</feature>
<dbReference type="Proteomes" id="UP000813444">
    <property type="component" value="Unassembled WGS sequence"/>
</dbReference>
<dbReference type="EMBL" id="JAGPNK010000005">
    <property type="protein sequence ID" value="KAH7320742.1"/>
    <property type="molecule type" value="Genomic_DNA"/>
</dbReference>
<sequence length="420" mass="47647">METPNQHTPSSPASPPPQRRSLKKVFDDLTHSVVGHIPPDRLELVHRTLCAVARFVGDPDTTIEQLQQLKTSCSRTYVHATELPQLSQLPPFYDDGHMVERLEILKYFKTGTCYLPFPSLIDNVKERKEQVSPLAWACFVVASIEELRRIKSRLETYDLLHSIDFFPRGSVALFTIWKSGYSELKGSESTEHQISVENITKKRDGGCCILTGSPAPECCYIYPAAWISDPREFNSKLSYMKDVWGADRVCEYSEALNKADSAECILSLDSQVHEWFTHFKITLEPVESKCTATTLVLRYRPLLDSTLRLRTTWKPDLADIRWNPGAVELDTDPLTVLRPFVDQPQATVELIDRRTGTVIQDGYEFAVTTDDPVEMPLPNIELLRFHNDISRIISLAGVDEVSDDDDDSDSDISDYCRRCG</sequence>
<accession>A0A8K0SPM7</accession>
<dbReference type="AlphaFoldDB" id="A0A8K0SPM7"/>
<dbReference type="Pfam" id="PF13391">
    <property type="entry name" value="HNH_2"/>
    <property type="match status" value="1"/>
</dbReference>
<evidence type="ECO:0000313" key="3">
    <source>
        <dbReference type="Proteomes" id="UP000813444"/>
    </source>
</evidence>
<dbReference type="InterPro" id="IPR003615">
    <property type="entry name" value="HNH_nuc"/>
</dbReference>